<feature type="region of interest" description="Disordered" evidence="8">
    <location>
        <begin position="525"/>
        <end position="544"/>
    </location>
</feature>
<dbReference type="GO" id="GO:0005524">
    <property type="term" value="F:ATP binding"/>
    <property type="evidence" value="ECO:0007669"/>
    <property type="project" value="UniProtKB-UniRule"/>
</dbReference>
<dbReference type="PANTHER" id="PTHR43289:SF6">
    <property type="entry name" value="SERINE_THREONINE-PROTEIN KINASE NEKL-3"/>
    <property type="match status" value="1"/>
</dbReference>
<keyword evidence="11" id="KW-1185">Reference proteome</keyword>
<dbReference type="EC" id="2.7.11.1" evidence="1"/>
<evidence type="ECO:0000256" key="5">
    <source>
        <dbReference type="ARBA" id="ARBA00022777"/>
    </source>
</evidence>
<dbReference type="EMBL" id="CP017641">
    <property type="protein sequence ID" value="APZ93390.1"/>
    <property type="molecule type" value="Genomic_DNA"/>
</dbReference>
<dbReference type="FunFam" id="1.10.510.10:FF:000021">
    <property type="entry name" value="Serine/threonine protein kinase"/>
    <property type="match status" value="1"/>
</dbReference>
<gene>
    <name evidence="10" type="primary">pknB_13</name>
    <name evidence="10" type="ORF">Fuma_03007</name>
</gene>
<evidence type="ECO:0000256" key="1">
    <source>
        <dbReference type="ARBA" id="ARBA00012513"/>
    </source>
</evidence>
<dbReference type="Gene3D" id="3.30.200.20">
    <property type="entry name" value="Phosphorylase Kinase, domain 1"/>
    <property type="match status" value="1"/>
</dbReference>
<dbReference type="SMART" id="SM00220">
    <property type="entry name" value="S_TKc"/>
    <property type="match status" value="1"/>
</dbReference>
<evidence type="ECO:0000256" key="2">
    <source>
        <dbReference type="ARBA" id="ARBA00022527"/>
    </source>
</evidence>
<dbReference type="GO" id="GO:0004674">
    <property type="term" value="F:protein serine/threonine kinase activity"/>
    <property type="evidence" value="ECO:0007669"/>
    <property type="project" value="UniProtKB-KW"/>
</dbReference>
<dbReference type="PROSITE" id="PS00108">
    <property type="entry name" value="PROTEIN_KINASE_ST"/>
    <property type="match status" value="1"/>
</dbReference>
<evidence type="ECO:0000256" key="8">
    <source>
        <dbReference type="SAM" id="MobiDB-lite"/>
    </source>
</evidence>
<dbReference type="KEGG" id="fmr:Fuma_03007"/>
<reference evidence="10 11" key="1">
    <citation type="journal article" date="2016" name="Front. Microbiol.">
        <title>Fuerstia marisgermanicae gen. nov., sp. nov., an Unusual Member of the Phylum Planctomycetes from the German Wadden Sea.</title>
        <authorList>
            <person name="Kohn T."/>
            <person name="Heuer A."/>
            <person name="Jogler M."/>
            <person name="Vollmers J."/>
            <person name="Boedeker C."/>
            <person name="Bunk B."/>
            <person name="Rast P."/>
            <person name="Borchert D."/>
            <person name="Glockner I."/>
            <person name="Freese H.M."/>
            <person name="Klenk H.P."/>
            <person name="Overmann J."/>
            <person name="Kaster A.K."/>
            <person name="Rohde M."/>
            <person name="Wiegand S."/>
            <person name="Jogler C."/>
        </authorList>
    </citation>
    <scope>NUCLEOTIDE SEQUENCE [LARGE SCALE GENOMIC DNA]</scope>
    <source>
        <strain evidence="10 11">NH11</strain>
    </source>
</reference>
<dbReference type="Pfam" id="PF00069">
    <property type="entry name" value="Pkinase"/>
    <property type="match status" value="1"/>
</dbReference>
<feature type="binding site" evidence="7">
    <location>
        <position position="147"/>
    </location>
    <ligand>
        <name>ATP</name>
        <dbReference type="ChEBI" id="CHEBI:30616"/>
    </ligand>
</feature>
<dbReference type="Gene3D" id="1.10.510.10">
    <property type="entry name" value="Transferase(Phosphotransferase) domain 1"/>
    <property type="match status" value="1"/>
</dbReference>
<evidence type="ECO:0000256" key="7">
    <source>
        <dbReference type="PROSITE-ProRule" id="PRU10141"/>
    </source>
</evidence>
<feature type="compositionally biased region" description="Polar residues" evidence="8">
    <location>
        <begin position="531"/>
        <end position="540"/>
    </location>
</feature>
<protein>
    <recommendedName>
        <fullName evidence="1">non-specific serine/threonine protein kinase</fullName>
        <ecNumber evidence="1">2.7.11.1</ecNumber>
    </recommendedName>
</protein>
<feature type="domain" description="Protein kinase" evidence="9">
    <location>
        <begin position="118"/>
        <end position="398"/>
    </location>
</feature>
<evidence type="ECO:0000256" key="6">
    <source>
        <dbReference type="ARBA" id="ARBA00022840"/>
    </source>
</evidence>
<keyword evidence="6 7" id="KW-0067">ATP-binding</keyword>
<keyword evidence="2" id="KW-0723">Serine/threonine-protein kinase</keyword>
<evidence type="ECO:0000259" key="9">
    <source>
        <dbReference type="PROSITE" id="PS50011"/>
    </source>
</evidence>
<keyword evidence="4 7" id="KW-0547">Nucleotide-binding</keyword>
<organism evidence="10 11">
    <name type="scientific">Fuerstiella marisgermanici</name>
    <dbReference type="NCBI Taxonomy" id="1891926"/>
    <lineage>
        <taxon>Bacteria</taxon>
        <taxon>Pseudomonadati</taxon>
        <taxon>Planctomycetota</taxon>
        <taxon>Planctomycetia</taxon>
        <taxon>Planctomycetales</taxon>
        <taxon>Planctomycetaceae</taxon>
        <taxon>Fuerstiella</taxon>
    </lineage>
</organism>
<dbReference type="SUPFAM" id="SSF56112">
    <property type="entry name" value="Protein kinase-like (PK-like)"/>
    <property type="match status" value="1"/>
</dbReference>
<evidence type="ECO:0000313" key="10">
    <source>
        <dbReference type="EMBL" id="APZ93390.1"/>
    </source>
</evidence>
<proteinExistence type="predicted"/>
<dbReference type="InterPro" id="IPR008271">
    <property type="entry name" value="Ser/Thr_kinase_AS"/>
</dbReference>
<dbReference type="PROSITE" id="PS50011">
    <property type="entry name" value="PROTEIN_KINASE_DOM"/>
    <property type="match status" value="1"/>
</dbReference>
<keyword evidence="5 10" id="KW-0418">Kinase</keyword>
<dbReference type="InterPro" id="IPR017441">
    <property type="entry name" value="Protein_kinase_ATP_BS"/>
</dbReference>
<dbReference type="InterPro" id="IPR000719">
    <property type="entry name" value="Prot_kinase_dom"/>
</dbReference>
<dbReference type="STRING" id="1891926.Fuma_03007"/>
<dbReference type="CDD" id="cd14014">
    <property type="entry name" value="STKc_PknB_like"/>
    <property type="match status" value="1"/>
</dbReference>
<sequence length="724" mass="78733">MTDNPLLHPEKNELVAFGLGKLESDEATRIETHLGECKACCETLLDLKDDTFVELVRNSPEPKQGTKCAKDSVSSELTEPVDSVATDESISAATMLVESGIPRVPADLPAQLKDHPRYRIIELIGKGGMGDVYKARHRLMDRLVALKLINQDLVKNTQAVERFRREVRAAASLTHPNIVTSYDAEKAGDVHFLVMEFVDGTDLSSVVQKQGPLPIARACDCIRQAANGLQHAHEMGMVHRDIKPHNLMLSESGQVSVLDFGLAGFAAESVLLVAEPDGDTPRLGSVSMHLTAVGSVMGTPDYIAPEQVRDAHSADIRADIYSLGCTLCYLLTGKPPFSADSVVNKLKAHERQQPPALQELRDDVPAELADIVTRMMARNPDDRFQTPAEVAKALDPFADSQLATMSNANHAKTKKPLAIAAGLLSLALCAVIFIVTDRGRLEIHSTVDGVQVTVTQNDGEVRVLEPSTGTTVYWLPSGEYRIAPKGNAQVTLDAKRVSVTRFGRKILTITVQPIANATERNRLQGVRSGASGRQTGILTNPPSVPLGGLPVGRNLIADPSLEDTPTGSLPKTWSAWLDDGPDFKCEVVEGGVTGNHCLQISGKGTRGVVFCTSRPMDRTKRYALKGRVKVEGDAATWAVIKINYFNKTGWLGVDDRVGVSSKKSGWQFFEKTDRADDYPEATLMVPTCHIEGNGTAWFDDLELVAYDRGELPADFDEQHGKNNR</sequence>
<dbReference type="PANTHER" id="PTHR43289">
    <property type="entry name" value="MITOGEN-ACTIVATED PROTEIN KINASE KINASE KINASE 20-RELATED"/>
    <property type="match status" value="1"/>
</dbReference>
<keyword evidence="3 10" id="KW-0808">Transferase</keyword>
<dbReference type="OrthoDB" id="6111975at2"/>
<dbReference type="RefSeq" id="WP_077024854.1">
    <property type="nucleotide sequence ID" value="NZ_CP017641.1"/>
</dbReference>
<evidence type="ECO:0000256" key="4">
    <source>
        <dbReference type="ARBA" id="ARBA00022741"/>
    </source>
</evidence>
<dbReference type="PROSITE" id="PS00107">
    <property type="entry name" value="PROTEIN_KINASE_ATP"/>
    <property type="match status" value="1"/>
</dbReference>
<dbReference type="Gene3D" id="2.60.120.260">
    <property type="entry name" value="Galactose-binding domain-like"/>
    <property type="match status" value="1"/>
</dbReference>
<evidence type="ECO:0000313" key="11">
    <source>
        <dbReference type="Proteomes" id="UP000187735"/>
    </source>
</evidence>
<evidence type="ECO:0000256" key="3">
    <source>
        <dbReference type="ARBA" id="ARBA00022679"/>
    </source>
</evidence>
<dbReference type="InterPro" id="IPR011009">
    <property type="entry name" value="Kinase-like_dom_sf"/>
</dbReference>
<accession>A0A1P8WH79</accession>
<dbReference type="Proteomes" id="UP000187735">
    <property type="component" value="Chromosome"/>
</dbReference>
<dbReference type="AlphaFoldDB" id="A0A1P8WH79"/>
<name>A0A1P8WH79_9PLAN</name>